<dbReference type="OrthoDB" id="676979at2759"/>
<sequence>MLSLLAAPHSLWLQYLLFYYLLRSTFGEFSEVSMEDCLEIRADTVDLTGCNLTHMDRHYFEDHRYLTTLDMSNNHHYRFPSDGSPFLYHSTLLHYYCESCGITAIYKLTFSELRQLRILSLRGNLIEQVSANAFNYNWIEYLNLAENKIVRFNHEHELETMQHLRKLNVSGNNGFELNKLSMDFNELTWVACSRCGLEYLSGEWFSQVKKLKKLNLEDNLISGIHEKCFSENRKLKSVVLSGNPLERLDFENSHLESLYCRQCELKVLDEKSFEHMPNLKVLDLSYNEIERVEGNTFEMNTVLHTITLDHNNLMEFPIQLLRRLRSFEAICVDFNRFHPTKQLNKIINVYNALDLRQNCAAGDNLLNHFEHFLPESVHEGEVLYPVDLPPCNNVVNLTNRNVVWIHPMGYVNCSFLINLDMNFNRNYAFPKHKPFLYSDSLESYSCIHCSINVLYPETFDKTPELKIMVLRGNQIKKITSLDILTTVRNLQSIDLANNHLELLPSELFMYHRSLTTMVDVSHNQHLWHKFNLPILDQCWVTVLMASHCGIHRITSITLSLMPSLHELDFSNNPITSIAPNAFENNPKLLKLMLDKTHLRVLPAEAIESISLLKLLCMNSMPQYDLHDDKFKVNNARLGVLIRDRKLCCSGGENFMEALLANYATLAKYNDALTDGACSCGISEKYQFITKFLRIWKKVISPFHFYYGRIKECRLWGFEFYHCTLD</sequence>
<evidence type="ECO:0000313" key="5">
    <source>
        <dbReference type="Proteomes" id="UP000008820"/>
    </source>
</evidence>
<dbReference type="InterPro" id="IPR050333">
    <property type="entry name" value="SLRP"/>
</dbReference>
<keyword evidence="1" id="KW-0433">Leucine-rich repeat</keyword>
<evidence type="ECO:0000313" key="4">
    <source>
        <dbReference type="EnsemblMetazoa" id="AAEL012634-PB"/>
    </source>
</evidence>
<dbReference type="InterPro" id="IPR032675">
    <property type="entry name" value="LRR_dom_sf"/>
</dbReference>
<dbReference type="SMART" id="SM00369">
    <property type="entry name" value="LRR_TYP"/>
    <property type="match status" value="6"/>
</dbReference>
<feature type="signal peptide" evidence="3">
    <location>
        <begin position="1"/>
        <end position="27"/>
    </location>
</feature>
<evidence type="ECO:0000256" key="3">
    <source>
        <dbReference type="SAM" id="SignalP"/>
    </source>
</evidence>
<dbReference type="PROSITE" id="PS51450">
    <property type="entry name" value="LRR"/>
    <property type="match status" value="4"/>
</dbReference>
<dbReference type="InterPro" id="IPR003591">
    <property type="entry name" value="Leu-rich_rpt_typical-subtyp"/>
</dbReference>
<dbReference type="EnsemblMetazoa" id="AAEL012634-RB">
    <property type="protein sequence ID" value="AAEL012634-PB"/>
    <property type="gene ID" value="AAEL012634"/>
</dbReference>
<dbReference type="AlphaFoldDB" id="A0A903UU31"/>
<dbReference type="SUPFAM" id="SSF52058">
    <property type="entry name" value="L domain-like"/>
    <property type="match status" value="2"/>
</dbReference>
<name>A0A903UU31_AEDAE</name>
<keyword evidence="5" id="KW-1185">Reference proteome</keyword>
<gene>
    <name evidence="4" type="primary">110675532</name>
</gene>
<dbReference type="Pfam" id="PF13855">
    <property type="entry name" value="LRR_8"/>
    <property type="match status" value="4"/>
</dbReference>
<dbReference type="Proteomes" id="UP000008820">
    <property type="component" value="Chromosome 2"/>
</dbReference>
<dbReference type="InterPro" id="IPR001611">
    <property type="entry name" value="Leu-rich_rpt"/>
</dbReference>
<feature type="chain" id="PRO_5038023709" evidence="3">
    <location>
        <begin position="28"/>
        <end position="725"/>
    </location>
</feature>
<accession>A0A903UU31</accession>
<dbReference type="Gene3D" id="3.80.10.10">
    <property type="entry name" value="Ribonuclease Inhibitor"/>
    <property type="match status" value="4"/>
</dbReference>
<organism evidence="4 5">
    <name type="scientific">Aedes aegypti</name>
    <name type="common">Yellowfever mosquito</name>
    <name type="synonym">Culex aegypti</name>
    <dbReference type="NCBI Taxonomy" id="7159"/>
    <lineage>
        <taxon>Eukaryota</taxon>
        <taxon>Metazoa</taxon>
        <taxon>Ecdysozoa</taxon>
        <taxon>Arthropoda</taxon>
        <taxon>Hexapoda</taxon>
        <taxon>Insecta</taxon>
        <taxon>Pterygota</taxon>
        <taxon>Neoptera</taxon>
        <taxon>Endopterygota</taxon>
        <taxon>Diptera</taxon>
        <taxon>Nematocera</taxon>
        <taxon>Culicoidea</taxon>
        <taxon>Culicidae</taxon>
        <taxon>Culicinae</taxon>
        <taxon>Aedini</taxon>
        <taxon>Aedes</taxon>
        <taxon>Stegomyia</taxon>
    </lineage>
</organism>
<reference evidence="4" key="2">
    <citation type="submission" date="2022-10" db="UniProtKB">
        <authorList>
            <consortium name="EnsemblMetazoa"/>
        </authorList>
    </citation>
    <scope>IDENTIFICATION</scope>
    <source>
        <strain evidence="4">LVP_AGWG</strain>
    </source>
</reference>
<dbReference type="Pfam" id="PF00560">
    <property type="entry name" value="LRR_1"/>
    <property type="match status" value="1"/>
</dbReference>
<keyword evidence="3" id="KW-0732">Signal</keyword>
<dbReference type="PANTHER" id="PTHR45712">
    <property type="entry name" value="AGAP008170-PA"/>
    <property type="match status" value="1"/>
</dbReference>
<reference evidence="4 5" key="1">
    <citation type="submission" date="2017-06" db="EMBL/GenBank/DDBJ databases">
        <title>Aedes aegypti genome working group (AGWG) sequencing and assembly.</title>
        <authorList>
            <consortium name="Aedes aegypti Genome Working Group (AGWG)"/>
            <person name="Matthews B.J."/>
        </authorList>
    </citation>
    <scope>NUCLEOTIDE SEQUENCE [LARGE SCALE GENOMIC DNA]</scope>
    <source>
        <strain evidence="4 5">LVP_AGWG</strain>
    </source>
</reference>
<protein>
    <submittedName>
        <fullName evidence="4">Uncharacterized protein</fullName>
    </submittedName>
</protein>
<proteinExistence type="predicted"/>
<keyword evidence="2" id="KW-0677">Repeat</keyword>
<evidence type="ECO:0000256" key="1">
    <source>
        <dbReference type="ARBA" id="ARBA00022614"/>
    </source>
</evidence>
<evidence type="ECO:0000256" key="2">
    <source>
        <dbReference type="ARBA" id="ARBA00022737"/>
    </source>
</evidence>
<dbReference type="PANTHER" id="PTHR45712:SF22">
    <property type="entry name" value="INSULIN-LIKE GROWTH FACTOR-BINDING PROTEIN COMPLEX ACID LABILE SUBUNIT"/>
    <property type="match status" value="1"/>
</dbReference>